<comment type="caution">
    <text evidence="2">The sequence shown here is derived from an EMBL/GenBank/DDBJ whole genome shotgun (WGS) entry which is preliminary data.</text>
</comment>
<dbReference type="Gene3D" id="3.90.550.10">
    <property type="entry name" value="Spore Coat Polysaccharide Biosynthesis Protein SpsA, Chain A"/>
    <property type="match status" value="1"/>
</dbReference>
<dbReference type="GO" id="GO:0016758">
    <property type="term" value="F:hexosyltransferase activity"/>
    <property type="evidence" value="ECO:0007669"/>
    <property type="project" value="UniProtKB-ARBA"/>
</dbReference>
<dbReference type="PANTHER" id="PTHR22916">
    <property type="entry name" value="GLYCOSYLTRANSFERASE"/>
    <property type="match status" value="1"/>
</dbReference>
<keyword evidence="3" id="KW-1185">Reference proteome</keyword>
<dbReference type="Proteomes" id="UP000226079">
    <property type="component" value="Unassembled WGS sequence"/>
</dbReference>
<dbReference type="CDD" id="cd00761">
    <property type="entry name" value="Glyco_tranf_GTA_type"/>
    <property type="match status" value="1"/>
</dbReference>
<evidence type="ECO:0000313" key="2">
    <source>
        <dbReference type="EMBL" id="PFG18366.1"/>
    </source>
</evidence>
<dbReference type="SUPFAM" id="SSF53448">
    <property type="entry name" value="Nucleotide-diphospho-sugar transferases"/>
    <property type="match status" value="1"/>
</dbReference>
<dbReference type="OrthoDB" id="2676521at2"/>
<protein>
    <submittedName>
        <fullName evidence="2">Glycosyl transferase family 2</fullName>
    </submittedName>
</protein>
<dbReference type="InterPro" id="IPR001173">
    <property type="entry name" value="Glyco_trans_2-like"/>
</dbReference>
<feature type="domain" description="Glycosyltransferase 2-like" evidence="1">
    <location>
        <begin position="7"/>
        <end position="128"/>
    </location>
</feature>
<evidence type="ECO:0000259" key="1">
    <source>
        <dbReference type="Pfam" id="PF00535"/>
    </source>
</evidence>
<dbReference type="InterPro" id="IPR029044">
    <property type="entry name" value="Nucleotide-diphossugar_trans"/>
</dbReference>
<organism evidence="2 3">
    <name type="scientific">Propionicimonas paludicola</name>
    <dbReference type="NCBI Taxonomy" id="185243"/>
    <lineage>
        <taxon>Bacteria</taxon>
        <taxon>Bacillati</taxon>
        <taxon>Actinomycetota</taxon>
        <taxon>Actinomycetes</taxon>
        <taxon>Propionibacteriales</taxon>
        <taxon>Nocardioidaceae</taxon>
        <taxon>Propionicimonas</taxon>
    </lineage>
</organism>
<evidence type="ECO:0000313" key="3">
    <source>
        <dbReference type="Proteomes" id="UP000226079"/>
    </source>
</evidence>
<dbReference type="PANTHER" id="PTHR22916:SF3">
    <property type="entry name" value="UDP-GLCNAC:BETAGAL BETA-1,3-N-ACETYLGLUCOSAMINYLTRANSFERASE-LIKE PROTEIN 1"/>
    <property type="match status" value="1"/>
</dbReference>
<accession>A0A2A9CW56</accession>
<proteinExistence type="predicted"/>
<dbReference type="AlphaFoldDB" id="A0A2A9CW56"/>
<keyword evidence="2" id="KW-0808">Transferase</keyword>
<dbReference type="Pfam" id="PF00535">
    <property type="entry name" value="Glycos_transf_2"/>
    <property type="match status" value="1"/>
</dbReference>
<dbReference type="EMBL" id="PDJC01000001">
    <property type="protein sequence ID" value="PFG18366.1"/>
    <property type="molecule type" value="Genomic_DNA"/>
</dbReference>
<sequence>MTSLVDVIVPLHDAAEHLPVFLASVQVNSPAGCRYLVIDDGSRDGSTELLDAAAARLPSLELHRLEHSVGVAAARNAALELVDAEYLAFVDADDWMAPERLSQLIAAHRRTGAAILRTDHVRVNRYRRIPEVAPSELREVAFPAGDGIGDAGGRTLVDYPYLWAGMFDLAQLPPLSELRFDPSLRTASDRPWFWRLHLLELSVAVVAAPSYFYRRSPGQASLTELGDDRLLDILDAMRQVLALAAASGVPAYRRRAAFTTVRMIARHVSARGRLDADQQHELVRRAAELLAEIDADDLAAALELVRPEQAEVAQALCAAGRRWSE</sequence>
<gene>
    <name evidence="2" type="ORF">ATK74_2951</name>
</gene>
<reference evidence="2 3" key="1">
    <citation type="submission" date="2017-10" db="EMBL/GenBank/DDBJ databases">
        <title>Sequencing the genomes of 1000 actinobacteria strains.</title>
        <authorList>
            <person name="Klenk H.-P."/>
        </authorList>
    </citation>
    <scope>NUCLEOTIDE SEQUENCE [LARGE SCALE GENOMIC DNA]</scope>
    <source>
        <strain evidence="2 3">DSM 15597</strain>
    </source>
</reference>
<name>A0A2A9CW56_9ACTN</name>
<dbReference type="RefSeq" id="WP_098461728.1">
    <property type="nucleotide sequence ID" value="NZ_PDJC01000001.1"/>
</dbReference>